<gene>
    <name evidence="2" type="ORF">BSAL_03995</name>
</gene>
<feature type="compositionally biased region" description="Polar residues" evidence="1">
    <location>
        <begin position="543"/>
        <end position="561"/>
    </location>
</feature>
<keyword evidence="3" id="KW-1185">Reference proteome</keyword>
<feature type="compositionally biased region" description="Polar residues" evidence="1">
    <location>
        <begin position="184"/>
        <end position="193"/>
    </location>
</feature>
<feature type="compositionally biased region" description="Polar residues" evidence="1">
    <location>
        <begin position="412"/>
        <end position="421"/>
    </location>
</feature>
<dbReference type="Proteomes" id="UP000051952">
    <property type="component" value="Unassembled WGS sequence"/>
</dbReference>
<dbReference type="AlphaFoldDB" id="A0A0S4ITW5"/>
<proteinExistence type="predicted"/>
<feature type="compositionally biased region" description="Low complexity" evidence="1">
    <location>
        <begin position="380"/>
        <end position="392"/>
    </location>
</feature>
<feature type="compositionally biased region" description="Polar residues" evidence="1">
    <location>
        <begin position="49"/>
        <end position="77"/>
    </location>
</feature>
<evidence type="ECO:0000256" key="1">
    <source>
        <dbReference type="SAM" id="MobiDB-lite"/>
    </source>
</evidence>
<accession>A0A0S4ITW5</accession>
<dbReference type="EMBL" id="CYKH01000359">
    <property type="protein sequence ID" value="CUF57198.1"/>
    <property type="molecule type" value="Genomic_DNA"/>
</dbReference>
<feature type="compositionally biased region" description="Basic and acidic residues" evidence="1">
    <location>
        <begin position="20"/>
        <end position="42"/>
    </location>
</feature>
<dbReference type="VEuPathDB" id="TriTrypDB:BSAL_03995"/>
<evidence type="ECO:0000313" key="2">
    <source>
        <dbReference type="EMBL" id="CUF57198.1"/>
    </source>
</evidence>
<protein>
    <submittedName>
        <fullName evidence="2">Uncharacterized protein</fullName>
    </submittedName>
</protein>
<feature type="compositionally biased region" description="Polar residues" evidence="1">
    <location>
        <begin position="145"/>
        <end position="156"/>
    </location>
</feature>
<feature type="compositionally biased region" description="Low complexity" evidence="1">
    <location>
        <begin position="78"/>
        <end position="96"/>
    </location>
</feature>
<feature type="compositionally biased region" description="Low complexity" evidence="1">
    <location>
        <begin position="254"/>
        <end position="278"/>
    </location>
</feature>
<organism evidence="2 3">
    <name type="scientific">Bodo saltans</name>
    <name type="common">Flagellated protozoan</name>
    <dbReference type="NCBI Taxonomy" id="75058"/>
    <lineage>
        <taxon>Eukaryota</taxon>
        <taxon>Discoba</taxon>
        <taxon>Euglenozoa</taxon>
        <taxon>Kinetoplastea</taxon>
        <taxon>Metakinetoplastina</taxon>
        <taxon>Eubodonida</taxon>
        <taxon>Bodonidae</taxon>
        <taxon>Bodo</taxon>
    </lineage>
</organism>
<evidence type="ECO:0000313" key="3">
    <source>
        <dbReference type="Proteomes" id="UP000051952"/>
    </source>
</evidence>
<feature type="region of interest" description="Disordered" evidence="1">
    <location>
        <begin position="364"/>
        <end position="456"/>
    </location>
</feature>
<name>A0A0S4ITW5_BODSA</name>
<reference evidence="3" key="1">
    <citation type="submission" date="2015-09" db="EMBL/GenBank/DDBJ databases">
        <authorList>
            <consortium name="Pathogen Informatics"/>
        </authorList>
    </citation>
    <scope>NUCLEOTIDE SEQUENCE [LARGE SCALE GENOMIC DNA]</scope>
    <source>
        <strain evidence="3">Lake Konstanz</strain>
    </source>
</reference>
<feature type="region of interest" description="Disordered" evidence="1">
    <location>
        <begin position="217"/>
        <end position="313"/>
    </location>
</feature>
<feature type="region of interest" description="Disordered" evidence="1">
    <location>
        <begin position="1"/>
        <end position="201"/>
    </location>
</feature>
<feature type="region of interest" description="Disordered" evidence="1">
    <location>
        <begin position="512"/>
        <end position="605"/>
    </location>
</feature>
<sequence>MPPLELNTRKHPPTNAPSKDVAKPRPPPQDRKGQPTKSKAELAIEEQYEQQQRLKMQQDAESSATGATGDLTTISMVTTSAISNNNNSTSQKSQHQPATSPQHARPVMQVPARNSDGGFNAVDSTFFYRAPLPTSPTSDEDEASASGSRVGSLTTSPRHRGAKNAASYFPDAKIRPLSPDFVSRRQTSPHNNSGNGGVTAAQIIEQARQQIKKNMQSEGPLSLGGSMITSSRTPAQQQQQHQHLGPKQRAGARTTTTQPAPPTTSSAQEPTSQQQQQPRQLDGALRVLSPPVTAPAQARRRPTLPGGSGTSREQALAALDHPPLAPHSGTDFSSTLPLMAVGGGGRLLKPLTTMGVPVGASPTPFWASATPDQHVHGDDTPQNATATTTAQQRWFPPYTSKDNEEDIEGVVGQSSAVQSPRTGGGVGVKSEHEGAGGKRSRSITDGSPDAMTLSDDNLNVNGFGRPTVNPKATVLAVGNPDTTDAKQRVHGFVPRRPNGADVMMDLIRKQRSESEVDVNNDSVLNLGVSGSGVHTNNNSSNSPTQQQRAQSPATSGSNGQTPRRGGAPPLGNVRRRESTGNTGGGGGSDSSAASPPPSRGGGVGR</sequence>